<dbReference type="EMBL" id="CP121195">
    <property type="protein sequence ID" value="XBH12936.1"/>
    <property type="molecule type" value="Genomic_DNA"/>
</dbReference>
<proteinExistence type="predicted"/>
<gene>
    <name evidence="2" type="ORF">P8936_14725</name>
</gene>
<reference evidence="2" key="1">
    <citation type="submission" date="2023-03" db="EMBL/GenBank/DDBJ databases">
        <title>Edaphobacter sp.</title>
        <authorList>
            <person name="Huber K.J."/>
            <person name="Papendorf J."/>
            <person name="Pilke C."/>
            <person name="Bunk B."/>
            <person name="Sproeer C."/>
            <person name="Pester M."/>
        </authorList>
    </citation>
    <scope>NUCLEOTIDE SEQUENCE</scope>
    <source>
        <strain evidence="2">DSM 109920</strain>
    </source>
</reference>
<accession>A0AAU7D6B1</accession>
<keyword evidence="1" id="KW-1133">Transmembrane helix</keyword>
<dbReference type="AlphaFoldDB" id="A0AAU7D6B1"/>
<evidence type="ECO:0000313" key="2">
    <source>
        <dbReference type="EMBL" id="XBH12936.1"/>
    </source>
</evidence>
<keyword evidence="1" id="KW-0812">Transmembrane</keyword>
<feature type="transmembrane region" description="Helical" evidence="1">
    <location>
        <begin position="12"/>
        <end position="34"/>
    </location>
</feature>
<protein>
    <submittedName>
        <fullName evidence="2">Uncharacterized protein</fullName>
    </submittedName>
</protein>
<organism evidence="2">
    <name type="scientific">Edaphobacter paludis</name>
    <dbReference type="NCBI Taxonomy" id="3035702"/>
    <lineage>
        <taxon>Bacteria</taxon>
        <taxon>Pseudomonadati</taxon>
        <taxon>Acidobacteriota</taxon>
        <taxon>Terriglobia</taxon>
        <taxon>Terriglobales</taxon>
        <taxon>Acidobacteriaceae</taxon>
        <taxon>Edaphobacter</taxon>
    </lineage>
</organism>
<keyword evidence="1" id="KW-0472">Membrane</keyword>
<dbReference type="RefSeq" id="WP_348269594.1">
    <property type="nucleotide sequence ID" value="NZ_CP121195.1"/>
</dbReference>
<evidence type="ECO:0000256" key="1">
    <source>
        <dbReference type="SAM" id="Phobius"/>
    </source>
</evidence>
<name>A0AAU7D6B1_9BACT</name>
<sequence>MSSHNLDIYREAFNGVGWFIPPYVSMGFLSRMVARIRNNSNAMSQDALEEFLALIYSEENLAAMVTERFHKVPLVCDYKTIISEAITAHFMRLDHIAVAGLLPCIEGIGRKLADSRSVPVTSITSVFVNLAEDCKTQVTTHNIGAVGEIVSMMDSFIDFTTNHLYVNSARYPLADNTNRHGILHGAFGDVEYGKPINFYKAIASIEFLCFVAGLNHPVGIFAPDHTPASKLLAAYYTGCLLNSLNRPLSP</sequence>